<proteinExistence type="predicted"/>
<comment type="caution">
    <text evidence="1">The sequence shown here is derived from an EMBL/GenBank/DDBJ whole genome shotgun (WGS) entry which is preliminary data.</text>
</comment>
<accession>A0AAW4XR84</accession>
<keyword evidence="2" id="KW-1185">Reference proteome</keyword>
<protein>
    <recommendedName>
        <fullName evidence="3">Lipoprotein</fullName>
    </recommendedName>
</protein>
<dbReference type="Proteomes" id="UP001199260">
    <property type="component" value="Unassembled WGS sequence"/>
</dbReference>
<evidence type="ECO:0000313" key="2">
    <source>
        <dbReference type="Proteomes" id="UP001199260"/>
    </source>
</evidence>
<evidence type="ECO:0000313" key="1">
    <source>
        <dbReference type="EMBL" id="MCD2163840.1"/>
    </source>
</evidence>
<dbReference type="EMBL" id="JAJNCT010000004">
    <property type="protein sequence ID" value="MCD2163840.1"/>
    <property type="molecule type" value="Genomic_DNA"/>
</dbReference>
<name>A0AAW4XR84_9BURK</name>
<dbReference type="RefSeq" id="WP_230770794.1">
    <property type="nucleotide sequence ID" value="NZ_JAJNCT010000004.1"/>
</dbReference>
<evidence type="ECO:0008006" key="3">
    <source>
        <dbReference type="Google" id="ProtNLM"/>
    </source>
</evidence>
<organism evidence="1 2">
    <name type="scientific">Comamonas koreensis</name>
    <dbReference type="NCBI Taxonomy" id="160825"/>
    <lineage>
        <taxon>Bacteria</taxon>
        <taxon>Pseudomonadati</taxon>
        <taxon>Pseudomonadota</taxon>
        <taxon>Betaproteobacteria</taxon>
        <taxon>Burkholderiales</taxon>
        <taxon>Comamonadaceae</taxon>
        <taxon>Comamonas</taxon>
    </lineage>
</organism>
<sequence length="98" mass="11031">MINWLFLILFSSSLFGCTSVDKCDPVRIDKKIALEVFNNYGRNRGFDRDVDPDELTVDIMRDGCGFVVAYALIPAQPGGESTFLINNKLEVVHVYRGL</sequence>
<dbReference type="AlphaFoldDB" id="A0AAW4XR84"/>
<reference evidence="1 2" key="1">
    <citation type="submission" date="2021-11" db="EMBL/GenBank/DDBJ databases">
        <title>Genome sequence.</title>
        <authorList>
            <person name="Sun Q."/>
        </authorList>
    </citation>
    <scope>NUCLEOTIDE SEQUENCE [LARGE SCALE GENOMIC DNA]</scope>
    <source>
        <strain evidence="1 2">KCTC 12005</strain>
    </source>
</reference>
<gene>
    <name evidence="1" type="ORF">LPW39_01675</name>
</gene>